<dbReference type="CDD" id="cd06223">
    <property type="entry name" value="PRTases_typeI"/>
    <property type="match status" value="1"/>
</dbReference>
<keyword evidence="4" id="KW-1185">Reference proteome</keyword>
<evidence type="ECO:0000313" key="4">
    <source>
        <dbReference type="Proteomes" id="UP000287188"/>
    </source>
</evidence>
<gene>
    <name evidence="3" type="ORF">KDK_42060</name>
</gene>
<dbReference type="InterPro" id="IPR000836">
    <property type="entry name" value="PRTase_dom"/>
</dbReference>
<comment type="similarity">
    <text evidence="1">Belongs to the ComF/GntX family.</text>
</comment>
<dbReference type="Pfam" id="PF00156">
    <property type="entry name" value="Pribosyltran"/>
    <property type="match status" value="1"/>
</dbReference>
<comment type="caution">
    <text evidence="3">The sequence shown here is derived from an EMBL/GenBank/DDBJ whole genome shotgun (WGS) entry which is preliminary data.</text>
</comment>
<dbReference type="Gene3D" id="3.40.50.2020">
    <property type="match status" value="1"/>
</dbReference>
<dbReference type="SUPFAM" id="SSF53271">
    <property type="entry name" value="PRTase-like"/>
    <property type="match status" value="1"/>
</dbReference>
<feature type="domain" description="Phosphoribosyltransferase" evidence="2">
    <location>
        <begin position="68"/>
        <end position="155"/>
    </location>
</feature>
<accession>A0A402AMR9</accession>
<dbReference type="Proteomes" id="UP000287188">
    <property type="component" value="Unassembled WGS sequence"/>
</dbReference>
<sequence>MRAVGSYQEPLRSNIRALKYQGNTRLGEPLGKLLAQAYIKHGIRADLIIPLPLHQEKLQQRGYNQSQLLAESCARQLQLPLQTTLVRRIRTTPAQVTLTARQRRANLQGAFCCAPDPTTQSLFNRRILVIDDVCTTGATLEACAAPLFEAGAREVWGLVLARPTR</sequence>
<evidence type="ECO:0000256" key="1">
    <source>
        <dbReference type="ARBA" id="ARBA00008007"/>
    </source>
</evidence>
<organism evidence="3 4">
    <name type="scientific">Dictyobacter kobayashii</name>
    <dbReference type="NCBI Taxonomy" id="2014872"/>
    <lineage>
        <taxon>Bacteria</taxon>
        <taxon>Bacillati</taxon>
        <taxon>Chloroflexota</taxon>
        <taxon>Ktedonobacteria</taxon>
        <taxon>Ktedonobacterales</taxon>
        <taxon>Dictyobacteraceae</taxon>
        <taxon>Dictyobacter</taxon>
    </lineage>
</organism>
<protein>
    <recommendedName>
        <fullName evidence="2">Phosphoribosyltransferase domain-containing protein</fullName>
    </recommendedName>
</protein>
<dbReference type="AlphaFoldDB" id="A0A402AMR9"/>
<dbReference type="PANTHER" id="PTHR47505:SF1">
    <property type="entry name" value="DNA UTILIZATION PROTEIN YHGH"/>
    <property type="match status" value="1"/>
</dbReference>
<evidence type="ECO:0000259" key="2">
    <source>
        <dbReference type="Pfam" id="PF00156"/>
    </source>
</evidence>
<evidence type="ECO:0000313" key="3">
    <source>
        <dbReference type="EMBL" id="GCE20406.1"/>
    </source>
</evidence>
<proteinExistence type="inferred from homology"/>
<dbReference type="InterPro" id="IPR051910">
    <property type="entry name" value="ComF/GntX_DNA_util-trans"/>
</dbReference>
<reference evidence="4" key="1">
    <citation type="submission" date="2018-12" db="EMBL/GenBank/DDBJ databases">
        <title>Tengunoibacter tsumagoiensis gen. nov., sp. nov., Dictyobacter kobayashii sp. nov., D. alpinus sp. nov., and D. joshuensis sp. nov. and description of Dictyobacteraceae fam. nov. within the order Ktedonobacterales isolated from Tengu-no-mugimeshi.</title>
        <authorList>
            <person name="Wang C.M."/>
            <person name="Zheng Y."/>
            <person name="Sakai Y."/>
            <person name="Toyoda A."/>
            <person name="Minakuchi Y."/>
            <person name="Abe K."/>
            <person name="Yokota A."/>
            <person name="Yabe S."/>
        </authorList>
    </citation>
    <scope>NUCLEOTIDE SEQUENCE [LARGE SCALE GENOMIC DNA]</scope>
    <source>
        <strain evidence="4">Uno11</strain>
    </source>
</reference>
<dbReference type="InterPro" id="IPR029057">
    <property type="entry name" value="PRTase-like"/>
</dbReference>
<name>A0A402AMR9_9CHLR</name>
<dbReference type="PANTHER" id="PTHR47505">
    <property type="entry name" value="DNA UTILIZATION PROTEIN YHGH"/>
    <property type="match status" value="1"/>
</dbReference>
<dbReference type="EMBL" id="BIFS01000001">
    <property type="protein sequence ID" value="GCE20406.1"/>
    <property type="molecule type" value="Genomic_DNA"/>
</dbReference>